<keyword evidence="2" id="KW-1185">Reference proteome</keyword>
<organism evidence="1 2">
    <name type="scientific">Pluteus cervinus</name>
    <dbReference type="NCBI Taxonomy" id="181527"/>
    <lineage>
        <taxon>Eukaryota</taxon>
        <taxon>Fungi</taxon>
        <taxon>Dikarya</taxon>
        <taxon>Basidiomycota</taxon>
        <taxon>Agaricomycotina</taxon>
        <taxon>Agaricomycetes</taxon>
        <taxon>Agaricomycetidae</taxon>
        <taxon>Agaricales</taxon>
        <taxon>Pluteineae</taxon>
        <taxon>Pluteaceae</taxon>
        <taxon>Pluteus</taxon>
    </lineage>
</organism>
<gene>
    <name evidence="1" type="ORF">BDN72DRAFT_958573</name>
</gene>
<name>A0ACD3AYN1_9AGAR</name>
<sequence length="185" mass="20866">MPSVTSSASNSRRLIRGVLFPIYGTTPEEFTIRVSRRNGSRQSFPDINFEDVFFNPGSATIHQMAISIRGKHYIIGGYLRTRGPENQSLSSLTRHIKWQGEVAVVGLGTRIQFLSSPQGPREAINAAASLFMTRLIEARTTGRDIPEQIFIDDDGEIASRDRRQHRIRRSRTLTSADFRFDTPDV</sequence>
<evidence type="ECO:0000313" key="1">
    <source>
        <dbReference type="EMBL" id="TFK70721.1"/>
    </source>
</evidence>
<protein>
    <submittedName>
        <fullName evidence="1">Uncharacterized protein</fullName>
    </submittedName>
</protein>
<reference evidence="1 2" key="1">
    <citation type="journal article" date="2019" name="Nat. Ecol. Evol.">
        <title>Megaphylogeny resolves global patterns of mushroom evolution.</title>
        <authorList>
            <person name="Varga T."/>
            <person name="Krizsan K."/>
            <person name="Foldi C."/>
            <person name="Dima B."/>
            <person name="Sanchez-Garcia M."/>
            <person name="Sanchez-Ramirez S."/>
            <person name="Szollosi G.J."/>
            <person name="Szarkandi J.G."/>
            <person name="Papp V."/>
            <person name="Albert L."/>
            <person name="Andreopoulos W."/>
            <person name="Angelini C."/>
            <person name="Antonin V."/>
            <person name="Barry K.W."/>
            <person name="Bougher N.L."/>
            <person name="Buchanan P."/>
            <person name="Buyck B."/>
            <person name="Bense V."/>
            <person name="Catcheside P."/>
            <person name="Chovatia M."/>
            <person name="Cooper J."/>
            <person name="Damon W."/>
            <person name="Desjardin D."/>
            <person name="Finy P."/>
            <person name="Geml J."/>
            <person name="Haridas S."/>
            <person name="Hughes K."/>
            <person name="Justo A."/>
            <person name="Karasinski D."/>
            <person name="Kautmanova I."/>
            <person name="Kiss B."/>
            <person name="Kocsube S."/>
            <person name="Kotiranta H."/>
            <person name="LaButti K.M."/>
            <person name="Lechner B.E."/>
            <person name="Liimatainen K."/>
            <person name="Lipzen A."/>
            <person name="Lukacs Z."/>
            <person name="Mihaltcheva S."/>
            <person name="Morgado L.N."/>
            <person name="Niskanen T."/>
            <person name="Noordeloos M.E."/>
            <person name="Ohm R.A."/>
            <person name="Ortiz-Santana B."/>
            <person name="Ovrebo C."/>
            <person name="Racz N."/>
            <person name="Riley R."/>
            <person name="Savchenko A."/>
            <person name="Shiryaev A."/>
            <person name="Soop K."/>
            <person name="Spirin V."/>
            <person name="Szebenyi C."/>
            <person name="Tomsovsky M."/>
            <person name="Tulloss R.E."/>
            <person name="Uehling J."/>
            <person name="Grigoriev I.V."/>
            <person name="Vagvolgyi C."/>
            <person name="Papp T."/>
            <person name="Martin F.M."/>
            <person name="Miettinen O."/>
            <person name="Hibbett D.S."/>
            <person name="Nagy L.G."/>
        </authorList>
    </citation>
    <scope>NUCLEOTIDE SEQUENCE [LARGE SCALE GENOMIC DNA]</scope>
    <source>
        <strain evidence="1 2">NL-1719</strain>
    </source>
</reference>
<proteinExistence type="predicted"/>
<accession>A0ACD3AYN1</accession>
<evidence type="ECO:0000313" key="2">
    <source>
        <dbReference type="Proteomes" id="UP000308600"/>
    </source>
</evidence>
<dbReference type="EMBL" id="ML208308">
    <property type="protein sequence ID" value="TFK70721.1"/>
    <property type="molecule type" value="Genomic_DNA"/>
</dbReference>
<dbReference type="Proteomes" id="UP000308600">
    <property type="component" value="Unassembled WGS sequence"/>
</dbReference>